<accession>A0A2A4IW24</accession>
<dbReference type="SUPFAM" id="SSF46938">
    <property type="entry name" value="CRAL/TRIO N-terminal domain"/>
    <property type="match status" value="1"/>
</dbReference>
<sequence length="317" mass="36652">MDDIIEPDSKLVRYGPEVVADIRKENNLDNKHNREQAIAIIDKWLQTQEHLIKKDYNKAYLERCLVTCKGSLERAKKQIDKMCTFRTLMPKYFDTTNLMESEIARMLDRGYFALVPTLTEEYHRVVIVKVRPESDISQTDYNLLFKFFVIIAEYLKSNDYCRGFTLIGDIFDTSAADVLSKLNLIDLQQFIPIITEGYGTKIKGIIFLTGSKFIDGFVRIVKPFFSEKIASRIHVASTIEGLQEFLPVDILPEEYGGKEQSLKILHANLVKSLSSEAHQELLKEMHKARTDETKRQRDKFNDQYMGMPGTFRTLSLD</sequence>
<dbReference type="Gene3D" id="3.40.525.10">
    <property type="entry name" value="CRAL-TRIO lipid binding domain"/>
    <property type="match status" value="1"/>
</dbReference>
<dbReference type="SUPFAM" id="SSF52087">
    <property type="entry name" value="CRAL/TRIO domain"/>
    <property type="match status" value="1"/>
</dbReference>
<dbReference type="InterPro" id="IPR001251">
    <property type="entry name" value="CRAL-TRIO_dom"/>
</dbReference>
<feature type="domain" description="CRAL-TRIO" evidence="1">
    <location>
        <begin position="99"/>
        <end position="263"/>
    </location>
</feature>
<name>A0A2A4IW24_HELVI</name>
<gene>
    <name evidence="2" type="ORF">B5V51_12523</name>
</gene>
<dbReference type="PANTHER" id="PTHR10174:SF222">
    <property type="entry name" value="GH10083P-RELATED"/>
    <property type="match status" value="1"/>
</dbReference>
<dbReference type="PROSITE" id="PS50191">
    <property type="entry name" value="CRAL_TRIO"/>
    <property type="match status" value="1"/>
</dbReference>
<proteinExistence type="predicted"/>
<organism evidence="2">
    <name type="scientific">Heliothis virescens</name>
    <name type="common">Tobacco budworm moth</name>
    <dbReference type="NCBI Taxonomy" id="7102"/>
    <lineage>
        <taxon>Eukaryota</taxon>
        <taxon>Metazoa</taxon>
        <taxon>Ecdysozoa</taxon>
        <taxon>Arthropoda</taxon>
        <taxon>Hexapoda</taxon>
        <taxon>Insecta</taxon>
        <taxon>Pterygota</taxon>
        <taxon>Neoptera</taxon>
        <taxon>Endopterygota</taxon>
        <taxon>Lepidoptera</taxon>
        <taxon>Glossata</taxon>
        <taxon>Ditrysia</taxon>
        <taxon>Noctuoidea</taxon>
        <taxon>Noctuidae</taxon>
        <taxon>Heliothinae</taxon>
        <taxon>Heliothis</taxon>
    </lineage>
</organism>
<protein>
    <recommendedName>
        <fullName evidence="1">CRAL-TRIO domain-containing protein</fullName>
    </recommendedName>
</protein>
<dbReference type="CDD" id="cd00170">
    <property type="entry name" value="SEC14"/>
    <property type="match status" value="1"/>
</dbReference>
<dbReference type="PANTHER" id="PTHR10174">
    <property type="entry name" value="ALPHA-TOCOPHEROL TRANSFER PROTEIN-RELATED"/>
    <property type="match status" value="1"/>
</dbReference>
<evidence type="ECO:0000259" key="1">
    <source>
        <dbReference type="PROSITE" id="PS50191"/>
    </source>
</evidence>
<dbReference type="PRINTS" id="PR00180">
    <property type="entry name" value="CRETINALDHBP"/>
</dbReference>
<dbReference type="EMBL" id="NWSH01006612">
    <property type="protein sequence ID" value="PCG63331.1"/>
    <property type="molecule type" value="Genomic_DNA"/>
</dbReference>
<evidence type="ECO:0000313" key="2">
    <source>
        <dbReference type="EMBL" id="PCG63330.1"/>
    </source>
</evidence>
<dbReference type="InterPro" id="IPR036273">
    <property type="entry name" value="CRAL/TRIO_N_dom_sf"/>
</dbReference>
<dbReference type="GO" id="GO:0016020">
    <property type="term" value="C:membrane"/>
    <property type="evidence" value="ECO:0007669"/>
    <property type="project" value="TreeGrafter"/>
</dbReference>
<dbReference type="AlphaFoldDB" id="A0A2A4IW24"/>
<dbReference type="InterPro" id="IPR036865">
    <property type="entry name" value="CRAL-TRIO_dom_sf"/>
</dbReference>
<dbReference type="STRING" id="7102.A0A2A4IW24"/>
<dbReference type="EMBL" id="NWSH01006612">
    <property type="protein sequence ID" value="PCG63332.1"/>
    <property type="molecule type" value="Genomic_DNA"/>
</dbReference>
<comment type="caution">
    <text evidence="2">The sequence shown here is derived from an EMBL/GenBank/DDBJ whole genome shotgun (WGS) entry which is preliminary data.</text>
</comment>
<dbReference type="GO" id="GO:1902936">
    <property type="term" value="F:phosphatidylinositol bisphosphate binding"/>
    <property type="evidence" value="ECO:0007669"/>
    <property type="project" value="TreeGrafter"/>
</dbReference>
<reference evidence="2" key="1">
    <citation type="submission" date="2017-09" db="EMBL/GenBank/DDBJ databases">
        <title>Contemporary evolution of a Lepidopteran species, Heliothis virescens, in response to modern agricultural practices.</title>
        <authorList>
            <person name="Fritz M.L."/>
            <person name="Deyonke A.M."/>
            <person name="Papanicolaou A."/>
            <person name="Micinski S."/>
            <person name="Westbrook J."/>
            <person name="Gould F."/>
        </authorList>
    </citation>
    <scope>NUCLEOTIDE SEQUENCE [LARGE SCALE GENOMIC DNA]</scope>
    <source>
        <strain evidence="2">HvINT-</strain>
        <tissue evidence="2">Whole body</tissue>
    </source>
</reference>
<dbReference type="EMBL" id="NWSH01006612">
    <property type="protein sequence ID" value="PCG63330.1"/>
    <property type="molecule type" value="Genomic_DNA"/>
</dbReference>
<dbReference type="Pfam" id="PF00650">
    <property type="entry name" value="CRAL_TRIO"/>
    <property type="match status" value="1"/>
</dbReference>